<proteinExistence type="predicted"/>
<gene>
    <name evidence="2" type="ORF">OLC1_LOCUS15308</name>
</gene>
<sequence>MGHRNSSSREKILSITSIHILALDGIVNVNSLFTVGVFIGFTWNLGDPSDSLVESIHCAAGSGMVEEMVKFHVYSFSSFLFSSLIALGLKQGIRITSSKEDEGDEDHLGVVQMRDFVVRVNLKVLQSGILASALGSIFGCVFLTLALMDFVQIKLGKLGCGSWHSAAAVVPLLLLVPSGLVIYIYVVLHAFTR</sequence>
<feature type="transmembrane region" description="Helical" evidence="1">
    <location>
        <begin position="21"/>
        <end position="43"/>
    </location>
</feature>
<evidence type="ECO:0000313" key="3">
    <source>
        <dbReference type="Proteomes" id="UP001161247"/>
    </source>
</evidence>
<accession>A0AAV1DG53</accession>
<evidence type="ECO:0000256" key="1">
    <source>
        <dbReference type="SAM" id="Phobius"/>
    </source>
</evidence>
<name>A0AAV1DG53_OLDCO</name>
<dbReference type="PANTHER" id="PTHR33430:SF14">
    <property type="entry name" value="MATERNAL EFFECT EMBRYO ARREST 60"/>
    <property type="match status" value="1"/>
</dbReference>
<organism evidence="2 3">
    <name type="scientific">Oldenlandia corymbosa var. corymbosa</name>
    <dbReference type="NCBI Taxonomy" id="529605"/>
    <lineage>
        <taxon>Eukaryota</taxon>
        <taxon>Viridiplantae</taxon>
        <taxon>Streptophyta</taxon>
        <taxon>Embryophyta</taxon>
        <taxon>Tracheophyta</taxon>
        <taxon>Spermatophyta</taxon>
        <taxon>Magnoliopsida</taxon>
        <taxon>eudicotyledons</taxon>
        <taxon>Gunneridae</taxon>
        <taxon>Pentapetalae</taxon>
        <taxon>asterids</taxon>
        <taxon>lamiids</taxon>
        <taxon>Gentianales</taxon>
        <taxon>Rubiaceae</taxon>
        <taxon>Rubioideae</taxon>
        <taxon>Spermacoceae</taxon>
        <taxon>Hedyotis-Oldenlandia complex</taxon>
        <taxon>Oldenlandia</taxon>
    </lineage>
</organism>
<feature type="transmembrane region" description="Helical" evidence="1">
    <location>
        <begin position="129"/>
        <end position="148"/>
    </location>
</feature>
<dbReference type="AlphaFoldDB" id="A0AAV1DG53"/>
<protein>
    <submittedName>
        <fullName evidence="2">OLC1v1006104C1</fullName>
    </submittedName>
</protein>
<evidence type="ECO:0000313" key="2">
    <source>
        <dbReference type="EMBL" id="CAI9106867.1"/>
    </source>
</evidence>
<keyword evidence="3" id="KW-1185">Reference proteome</keyword>
<feature type="transmembrane region" description="Helical" evidence="1">
    <location>
        <begin position="168"/>
        <end position="188"/>
    </location>
</feature>
<dbReference type="Proteomes" id="UP001161247">
    <property type="component" value="Chromosome 5"/>
</dbReference>
<keyword evidence="1" id="KW-0812">Transmembrane</keyword>
<dbReference type="PANTHER" id="PTHR33430">
    <property type="entry name" value="MATERNAL EFFECT EMBRYO ARREST PROTEIN"/>
    <property type="match status" value="1"/>
</dbReference>
<feature type="transmembrane region" description="Helical" evidence="1">
    <location>
        <begin position="71"/>
        <end position="89"/>
    </location>
</feature>
<keyword evidence="1" id="KW-1133">Transmembrane helix</keyword>
<dbReference type="EMBL" id="OX459122">
    <property type="protein sequence ID" value="CAI9106867.1"/>
    <property type="molecule type" value="Genomic_DNA"/>
</dbReference>
<reference evidence="2" key="1">
    <citation type="submission" date="2023-03" db="EMBL/GenBank/DDBJ databases">
        <authorList>
            <person name="Julca I."/>
        </authorList>
    </citation>
    <scope>NUCLEOTIDE SEQUENCE</scope>
</reference>
<keyword evidence="1" id="KW-0472">Membrane</keyword>